<feature type="domain" description="HTH araC/xylS-type" evidence="4">
    <location>
        <begin position="201"/>
        <end position="298"/>
    </location>
</feature>
<dbReference type="Pfam" id="PF12833">
    <property type="entry name" value="HTH_18"/>
    <property type="match status" value="1"/>
</dbReference>
<keyword evidence="3" id="KW-0804">Transcription</keyword>
<evidence type="ECO:0000256" key="2">
    <source>
        <dbReference type="ARBA" id="ARBA00023125"/>
    </source>
</evidence>
<dbReference type="EMBL" id="CABGHF010000001">
    <property type="protein sequence ID" value="VUS32698.1"/>
    <property type="molecule type" value="Genomic_DNA"/>
</dbReference>
<reference evidence="7 8" key="1">
    <citation type="submission" date="2019-07" db="EMBL/GenBank/DDBJ databases">
        <authorList>
            <person name="Brisse S."/>
            <person name="Rodrigues C."/>
            <person name="Thorpe H."/>
        </authorList>
    </citation>
    <scope>NUCLEOTIDE SEQUENCE [LARGE SCALE GENOMIC DNA]</scope>
    <source>
        <strain evidence="5">SB6408</strain>
        <strain evidence="6">SB6411</strain>
    </source>
</reference>
<dbReference type="InterPro" id="IPR037923">
    <property type="entry name" value="HTH-like"/>
</dbReference>
<sequence length="299" mass="33605">MLCSATMKFKRHQLLLALRSQGYTRIMHRQEKPLKTRLHHVQQHRVTLPGLEAMSLVTEQRFSRHSHDQFGIGIFTQGAQRSWSHLGKIEAIAGNIIMVNPGEMHDGIPLDGHRSWQMVYLDPELVAGEFQGQIKAEDILLRPVVDDPHLREIMQQLFREITASAADDTAVEEALLLSLMQITRFHLCARLPGKSDSPAIALARQYIDDAPEEKISLDVLAALSGISRFQLIRGFARATGITPHAYLIQSRVRLARRLLAAGHSPADTALMAGFADQSHLTRAFQKQFAMTPGRYQVLR</sequence>
<keyword evidence="7" id="KW-1185">Reference proteome</keyword>
<evidence type="ECO:0000256" key="1">
    <source>
        <dbReference type="ARBA" id="ARBA00023015"/>
    </source>
</evidence>
<gene>
    <name evidence="5" type="primary">adaA_1</name>
    <name evidence="5" type="ORF">SB6408_00492</name>
    <name evidence="6" type="ORF">SB6411_02025</name>
</gene>
<dbReference type="PROSITE" id="PS01124">
    <property type="entry name" value="HTH_ARAC_FAMILY_2"/>
    <property type="match status" value="1"/>
</dbReference>
<protein>
    <submittedName>
        <fullName evidence="5">Bifunctional transcriptional activator/DNA repair enzyme AdaA</fullName>
    </submittedName>
</protein>
<name>A0A564K4F0_9ENTR</name>
<dbReference type="SUPFAM" id="SSF46689">
    <property type="entry name" value="Homeodomain-like"/>
    <property type="match status" value="2"/>
</dbReference>
<evidence type="ECO:0000256" key="3">
    <source>
        <dbReference type="ARBA" id="ARBA00023163"/>
    </source>
</evidence>
<dbReference type="InterPro" id="IPR003313">
    <property type="entry name" value="AraC-bd"/>
</dbReference>
<evidence type="ECO:0000313" key="6">
    <source>
        <dbReference type="EMBL" id="VUS63941.1"/>
    </source>
</evidence>
<dbReference type="Pfam" id="PF02311">
    <property type="entry name" value="AraC_binding"/>
    <property type="match status" value="1"/>
</dbReference>
<dbReference type="Proteomes" id="UP000318370">
    <property type="component" value="Unassembled WGS sequence"/>
</dbReference>
<dbReference type="InterPro" id="IPR018060">
    <property type="entry name" value="HTH_AraC"/>
</dbReference>
<evidence type="ECO:0000313" key="8">
    <source>
        <dbReference type="Proteomes" id="UP000318370"/>
    </source>
</evidence>
<dbReference type="Gene3D" id="1.10.10.60">
    <property type="entry name" value="Homeodomain-like"/>
    <property type="match status" value="2"/>
</dbReference>
<evidence type="ECO:0000313" key="5">
    <source>
        <dbReference type="EMBL" id="VUS32698.1"/>
    </source>
</evidence>
<dbReference type="SUPFAM" id="SSF51215">
    <property type="entry name" value="Regulatory protein AraC"/>
    <property type="match status" value="1"/>
</dbReference>
<dbReference type="Proteomes" id="UP000317652">
    <property type="component" value="Unassembled WGS sequence"/>
</dbReference>
<evidence type="ECO:0000259" key="4">
    <source>
        <dbReference type="PROSITE" id="PS01124"/>
    </source>
</evidence>
<proteinExistence type="predicted"/>
<dbReference type="EMBL" id="CABGGS010000034">
    <property type="protein sequence ID" value="VUS63941.1"/>
    <property type="molecule type" value="Genomic_DNA"/>
</dbReference>
<accession>A0A564K4F0</accession>
<dbReference type="PANTHER" id="PTHR46796">
    <property type="entry name" value="HTH-TYPE TRANSCRIPTIONAL ACTIVATOR RHAS-RELATED"/>
    <property type="match status" value="1"/>
</dbReference>
<organism evidence="5 8">
    <name type="scientific">Klebsiella spallanzanii</name>
    <dbReference type="NCBI Taxonomy" id="2587528"/>
    <lineage>
        <taxon>Bacteria</taxon>
        <taxon>Pseudomonadati</taxon>
        <taxon>Pseudomonadota</taxon>
        <taxon>Gammaproteobacteria</taxon>
        <taxon>Enterobacterales</taxon>
        <taxon>Enterobacteriaceae</taxon>
        <taxon>Klebsiella/Raoultella group</taxon>
        <taxon>Klebsiella</taxon>
    </lineage>
</organism>
<dbReference type="InterPro" id="IPR050204">
    <property type="entry name" value="AraC_XylS_family_regulators"/>
</dbReference>
<dbReference type="GO" id="GO:0003700">
    <property type="term" value="F:DNA-binding transcription factor activity"/>
    <property type="evidence" value="ECO:0007669"/>
    <property type="project" value="InterPro"/>
</dbReference>
<dbReference type="PANTHER" id="PTHR46796:SF2">
    <property type="entry name" value="TRANSCRIPTIONAL REGULATORY PROTEIN"/>
    <property type="match status" value="1"/>
</dbReference>
<dbReference type="InterPro" id="IPR009057">
    <property type="entry name" value="Homeodomain-like_sf"/>
</dbReference>
<dbReference type="SMART" id="SM00342">
    <property type="entry name" value="HTH_ARAC"/>
    <property type="match status" value="1"/>
</dbReference>
<dbReference type="AlphaFoldDB" id="A0A564K4F0"/>
<evidence type="ECO:0000313" key="7">
    <source>
        <dbReference type="Proteomes" id="UP000317652"/>
    </source>
</evidence>
<dbReference type="GO" id="GO:0043565">
    <property type="term" value="F:sequence-specific DNA binding"/>
    <property type="evidence" value="ECO:0007669"/>
    <property type="project" value="InterPro"/>
</dbReference>
<keyword evidence="1" id="KW-0805">Transcription regulation</keyword>
<keyword evidence="2" id="KW-0238">DNA-binding</keyword>